<keyword evidence="3" id="KW-1185">Reference proteome</keyword>
<feature type="compositionally biased region" description="Basic and acidic residues" evidence="1">
    <location>
        <begin position="9"/>
        <end position="18"/>
    </location>
</feature>
<dbReference type="Proteomes" id="UP000324222">
    <property type="component" value="Unassembled WGS sequence"/>
</dbReference>
<comment type="caution">
    <text evidence="2">The sequence shown here is derived from an EMBL/GenBank/DDBJ whole genome shotgun (WGS) entry which is preliminary data.</text>
</comment>
<evidence type="ECO:0000313" key="2">
    <source>
        <dbReference type="EMBL" id="MPC34037.1"/>
    </source>
</evidence>
<accession>A0A5B7EL97</accession>
<feature type="compositionally biased region" description="Low complexity" evidence="1">
    <location>
        <begin position="121"/>
        <end position="136"/>
    </location>
</feature>
<feature type="region of interest" description="Disordered" evidence="1">
    <location>
        <begin position="107"/>
        <end position="136"/>
    </location>
</feature>
<dbReference type="EMBL" id="VSRR010002968">
    <property type="protein sequence ID" value="MPC34037.1"/>
    <property type="molecule type" value="Genomic_DNA"/>
</dbReference>
<proteinExistence type="predicted"/>
<feature type="region of interest" description="Disordered" evidence="1">
    <location>
        <begin position="1"/>
        <end position="85"/>
    </location>
</feature>
<evidence type="ECO:0000256" key="1">
    <source>
        <dbReference type="SAM" id="MobiDB-lite"/>
    </source>
</evidence>
<feature type="compositionally biased region" description="Basic and acidic residues" evidence="1">
    <location>
        <begin position="65"/>
        <end position="76"/>
    </location>
</feature>
<name>A0A5B7EL97_PORTR</name>
<protein>
    <submittedName>
        <fullName evidence="2">Uncharacterized protein</fullName>
    </submittedName>
</protein>
<organism evidence="2 3">
    <name type="scientific">Portunus trituberculatus</name>
    <name type="common">Swimming crab</name>
    <name type="synonym">Neptunus trituberculatus</name>
    <dbReference type="NCBI Taxonomy" id="210409"/>
    <lineage>
        <taxon>Eukaryota</taxon>
        <taxon>Metazoa</taxon>
        <taxon>Ecdysozoa</taxon>
        <taxon>Arthropoda</taxon>
        <taxon>Crustacea</taxon>
        <taxon>Multicrustacea</taxon>
        <taxon>Malacostraca</taxon>
        <taxon>Eumalacostraca</taxon>
        <taxon>Eucarida</taxon>
        <taxon>Decapoda</taxon>
        <taxon>Pleocyemata</taxon>
        <taxon>Brachyura</taxon>
        <taxon>Eubrachyura</taxon>
        <taxon>Portunoidea</taxon>
        <taxon>Portunidae</taxon>
        <taxon>Portuninae</taxon>
        <taxon>Portunus</taxon>
    </lineage>
</organism>
<reference evidence="2 3" key="1">
    <citation type="submission" date="2019-05" db="EMBL/GenBank/DDBJ databases">
        <title>Another draft genome of Portunus trituberculatus and its Hox gene families provides insights of decapod evolution.</title>
        <authorList>
            <person name="Jeong J.-H."/>
            <person name="Song I."/>
            <person name="Kim S."/>
            <person name="Choi T."/>
            <person name="Kim D."/>
            <person name="Ryu S."/>
            <person name="Kim W."/>
        </authorList>
    </citation>
    <scope>NUCLEOTIDE SEQUENCE [LARGE SCALE GENOMIC DNA]</scope>
    <source>
        <tissue evidence="2">Muscle</tissue>
    </source>
</reference>
<gene>
    <name evidence="2" type="ORF">E2C01_027410</name>
</gene>
<evidence type="ECO:0000313" key="3">
    <source>
        <dbReference type="Proteomes" id="UP000324222"/>
    </source>
</evidence>
<sequence length="161" mass="17629">MENGCSCSRGRETPDRSSPDPAGHTSCKEENYTPTRPKHDALTKAWALRRRREVARKTGTARGNGGEREGERECSRRGAGGEGEEALSKVMWWISRRGQDVDDVADTAALPSLPPPPLPCLPGNKPPHSSSAAPRAPRYLPLSYDAKTRPGAKLWSLNWTL</sequence>
<feature type="compositionally biased region" description="Basic and acidic residues" evidence="1">
    <location>
        <begin position="26"/>
        <end position="42"/>
    </location>
</feature>
<dbReference type="AlphaFoldDB" id="A0A5B7EL97"/>